<evidence type="ECO:0000259" key="1">
    <source>
        <dbReference type="Pfam" id="PF13470"/>
    </source>
</evidence>
<dbReference type="InterPro" id="IPR029060">
    <property type="entry name" value="PIN-like_dom_sf"/>
</dbReference>
<dbReference type="OrthoDB" id="252709at2157"/>
<dbReference type="InterPro" id="IPR002850">
    <property type="entry name" value="PIN_toxin-like"/>
</dbReference>
<dbReference type="RefSeq" id="WP_120082702.1">
    <property type="nucleotide sequence ID" value="NZ_QMDW01000001.1"/>
</dbReference>
<dbReference type="PANTHER" id="PTHR34610">
    <property type="entry name" value="SSL7007 PROTEIN"/>
    <property type="match status" value="1"/>
</dbReference>
<gene>
    <name evidence="2" type="ORF">DP106_01085</name>
</gene>
<dbReference type="PANTHER" id="PTHR34610:SF3">
    <property type="entry name" value="SSL7007 PROTEIN"/>
    <property type="match status" value="1"/>
</dbReference>
<keyword evidence="3" id="KW-1185">Reference proteome</keyword>
<protein>
    <submittedName>
        <fullName evidence="2">Putative toxin-antitoxin system toxin component, PIN family</fullName>
    </submittedName>
</protein>
<feature type="domain" description="PIN" evidence="1">
    <location>
        <begin position="6"/>
        <end position="111"/>
    </location>
</feature>
<dbReference type="Pfam" id="PF13470">
    <property type="entry name" value="PIN_3"/>
    <property type="match status" value="1"/>
</dbReference>
<accession>A0A3A6QF19</accession>
<evidence type="ECO:0000313" key="2">
    <source>
        <dbReference type="EMBL" id="RJX51935.1"/>
    </source>
</evidence>
<dbReference type="AlphaFoldDB" id="A0A3A6QF19"/>
<comment type="caution">
    <text evidence="2">The sequence shown here is derived from an EMBL/GenBank/DDBJ whole genome shotgun (WGS) entry which is preliminary data.</text>
</comment>
<dbReference type="EMBL" id="QMDW01000001">
    <property type="protein sequence ID" value="RJX51935.1"/>
    <property type="molecule type" value="Genomic_DNA"/>
</dbReference>
<evidence type="ECO:0000313" key="3">
    <source>
        <dbReference type="Proteomes" id="UP000281564"/>
    </source>
</evidence>
<dbReference type="Proteomes" id="UP000281564">
    <property type="component" value="Unassembled WGS sequence"/>
</dbReference>
<dbReference type="SUPFAM" id="SSF88723">
    <property type="entry name" value="PIN domain-like"/>
    <property type="match status" value="1"/>
</dbReference>
<sequence length="139" mass="15096">MGSLGVIFDTNVLVSAIGFGGKPWDCLVVAFVGDVEMVTADAAVAEFERVLGYDRLPFTEAEREQYPTLIREEATVVDPTQSVQVIDDDPDDDLFLEIALEAEAEYIVSGDPHLTGLGAFRDIEIVSPTAFLEQSSEPV</sequence>
<reference evidence="2 3" key="1">
    <citation type="submission" date="2018-06" db="EMBL/GenBank/DDBJ databases">
        <title>Halonotius sp. F13-13 a new haloarchaeeon isolated from a solar saltern from Isla Cristina, Huelva, Spain.</title>
        <authorList>
            <person name="Duran-Viseras A."/>
            <person name="Sanchez-Porro C."/>
            <person name="Ventosa A."/>
        </authorList>
    </citation>
    <scope>NUCLEOTIDE SEQUENCE [LARGE SCALE GENOMIC DNA]</scope>
    <source>
        <strain evidence="2 3">CECT 7525</strain>
    </source>
</reference>
<organism evidence="2 3">
    <name type="scientific">Halonotius pteroides</name>
    <dbReference type="NCBI Taxonomy" id="268735"/>
    <lineage>
        <taxon>Archaea</taxon>
        <taxon>Methanobacteriati</taxon>
        <taxon>Methanobacteriota</taxon>
        <taxon>Stenosarchaea group</taxon>
        <taxon>Halobacteria</taxon>
        <taxon>Halobacteriales</taxon>
        <taxon>Haloferacaceae</taxon>
        <taxon>Halonotius</taxon>
    </lineage>
</organism>
<name>A0A3A6QF19_9EURY</name>
<dbReference type="InterPro" id="IPR002716">
    <property type="entry name" value="PIN_dom"/>
</dbReference>
<proteinExistence type="predicted"/>
<dbReference type="NCBIfam" id="TIGR00305">
    <property type="entry name" value="putative toxin-antitoxin system toxin component, PIN family"/>
    <property type="match status" value="1"/>
</dbReference>